<dbReference type="EMBL" id="FNSV01000005">
    <property type="protein sequence ID" value="SEC84907.1"/>
    <property type="molecule type" value="Genomic_DNA"/>
</dbReference>
<keyword evidence="6" id="KW-1185">Reference proteome</keyword>
<dbReference type="InterPro" id="IPR000873">
    <property type="entry name" value="AMP-dep_synth/lig_dom"/>
</dbReference>
<keyword evidence="2" id="KW-0436">Ligase</keyword>
<dbReference type="FunFam" id="3.30.300.30:FF:000008">
    <property type="entry name" value="2,3-dihydroxybenzoate-AMP ligase"/>
    <property type="match status" value="1"/>
</dbReference>
<evidence type="ECO:0000256" key="2">
    <source>
        <dbReference type="ARBA" id="ARBA00022598"/>
    </source>
</evidence>
<dbReference type="InterPro" id="IPR020845">
    <property type="entry name" value="AMP-binding_CS"/>
</dbReference>
<name>A0A1H4VUZ6_9NOCA</name>
<evidence type="ECO:0000313" key="5">
    <source>
        <dbReference type="EMBL" id="SEC84907.1"/>
    </source>
</evidence>
<dbReference type="AlphaFoldDB" id="A0A1H4VUZ6"/>
<dbReference type="PANTHER" id="PTHR43767:SF1">
    <property type="entry name" value="NONRIBOSOMAL PEPTIDE SYNTHASE PES1 (EUROFUNG)-RELATED"/>
    <property type="match status" value="1"/>
</dbReference>
<reference evidence="6" key="1">
    <citation type="submission" date="2016-10" db="EMBL/GenBank/DDBJ databases">
        <authorList>
            <person name="Varghese N."/>
            <person name="Submissions S."/>
        </authorList>
    </citation>
    <scope>NUCLEOTIDE SEQUENCE [LARGE SCALE GENOMIC DNA]</scope>
    <source>
        <strain evidence="6">DSM 44498</strain>
    </source>
</reference>
<sequence>MNADVGLGSWPWRRARITPERIALTRDDRTLTYADLAARTERLAAALIGAGVRAGDRVAYLGPNDIETFESLFATGLLGGVFVPLNTRLSAREIAYMLDDCAARVLVVAPTHHELVAALPSVPGDLLVVALEAPTCPIACTGYEQFLGAGDDSAEVFPPVGLDDPCLILYTSGTTGKPKGAILTHGNVTFNTINQLAHVDVLSTDKSLCLAPMFHVSGLGQITLPTLFKGGSVQPVPRFDAGEVLAAIDRERITGFSAVPTILQMLCEHPDFAGTDLSSLRYIVYGGSPVLERVATAWLDRGVQLLQGYGMTEAAAGVYMAIPDGAAEHPVSVGFPHFYTDVALETGDHTTPITPGTTGELLVRGANLFAGYWNRDEDTAASFTADGWFRTGDVVATGEDGWARVVDRVKDIIISGGENIYPAEVEAVLTRHPGVASAAVVAIPDNQWGEVGLAYVVTTGDTNLDAETITSYLAEHLARYKIPKHFRFVTDLPRNATGKIQRAQLRELAATTPDTNPVTA</sequence>
<dbReference type="InterPro" id="IPR042099">
    <property type="entry name" value="ANL_N_sf"/>
</dbReference>
<dbReference type="Proteomes" id="UP000183561">
    <property type="component" value="Unassembled WGS sequence"/>
</dbReference>
<dbReference type="OrthoDB" id="9803968at2"/>
<dbReference type="Gene3D" id="3.30.300.30">
    <property type="match status" value="1"/>
</dbReference>
<proteinExistence type="inferred from homology"/>
<protein>
    <submittedName>
        <fullName evidence="5">Fatty-acyl-CoA synthase</fullName>
    </submittedName>
</protein>
<evidence type="ECO:0000259" key="3">
    <source>
        <dbReference type="Pfam" id="PF00501"/>
    </source>
</evidence>
<evidence type="ECO:0000259" key="4">
    <source>
        <dbReference type="Pfam" id="PF13193"/>
    </source>
</evidence>
<dbReference type="SUPFAM" id="SSF56801">
    <property type="entry name" value="Acetyl-CoA synthetase-like"/>
    <property type="match status" value="1"/>
</dbReference>
<comment type="similarity">
    <text evidence="1">Belongs to the ATP-dependent AMP-binding enzyme family.</text>
</comment>
<dbReference type="InterPro" id="IPR025110">
    <property type="entry name" value="AMP-bd_C"/>
</dbReference>
<dbReference type="RefSeq" id="WP_072944930.1">
    <property type="nucleotide sequence ID" value="NZ_FNSV01000005.1"/>
</dbReference>
<dbReference type="InterPro" id="IPR045851">
    <property type="entry name" value="AMP-bd_C_sf"/>
</dbReference>
<dbReference type="CDD" id="cd17631">
    <property type="entry name" value="FACL_FadD13-like"/>
    <property type="match status" value="1"/>
</dbReference>
<evidence type="ECO:0000256" key="1">
    <source>
        <dbReference type="ARBA" id="ARBA00006432"/>
    </source>
</evidence>
<dbReference type="Gene3D" id="3.40.50.12780">
    <property type="entry name" value="N-terminal domain of ligase-like"/>
    <property type="match status" value="1"/>
</dbReference>
<feature type="domain" description="AMP-dependent synthetase/ligase" evidence="3">
    <location>
        <begin position="13"/>
        <end position="373"/>
    </location>
</feature>
<feature type="domain" description="AMP-binding enzyme C-terminal" evidence="4">
    <location>
        <begin position="424"/>
        <end position="499"/>
    </location>
</feature>
<accession>A0A1H4VUZ6</accession>
<dbReference type="InterPro" id="IPR050237">
    <property type="entry name" value="ATP-dep_AMP-bd_enzyme"/>
</dbReference>
<dbReference type="PANTHER" id="PTHR43767">
    <property type="entry name" value="LONG-CHAIN-FATTY-ACID--COA LIGASE"/>
    <property type="match status" value="1"/>
</dbReference>
<dbReference type="Pfam" id="PF00501">
    <property type="entry name" value="AMP-binding"/>
    <property type="match status" value="1"/>
</dbReference>
<dbReference type="PROSITE" id="PS00455">
    <property type="entry name" value="AMP_BINDING"/>
    <property type="match status" value="1"/>
</dbReference>
<dbReference type="GO" id="GO:0016878">
    <property type="term" value="F:acid-thiol ligase activity"/>
    <property type="evidence" value="ECO:0007669"/>
    <property type="project" value="UniProtKB-ARBA"/>
</dbReference>
<gene>
    <name evidence="5" type="ORF">SAMN04490239_5704</name>
</gene>
<evidence type="ECO:0000313" key="6">
    <source>
        <dbReference type="Proteomes" id="UP000183561"/>
    </source>
</evidence>
<organism evidence="5 6">
    <name type="scientific">Rhodococcus koreensis</name>
    <dbReference type="NCBI Taxonomy" id="99653"/>
    <lineage>
        <taxon>Bacteria</taxon>
        <taxon>Bacillati</taxon>
        <taxon>Actinomycetota</taxon>
        <taxon>Actinomycetes</taxon>
        <taxon>Mycobacteriales</taxon>
        <taxon>Nocardiaceae</taxon>
        <taxon>Rhodococcus</taxon>
    </lineage>
</organism>
<dbReference type="Pfam" id="PF13193">
    <property type="entry name" value="AMP-binding_C"/>
    <property type="match status" value="1"/>
</dbReference>